<dbReference type="PANTHER" id="PTHR30055:SF234">
    <property type="entry name" value="HTH-TYPE TRANSCRIPTIONAL REGULATOR BETI"/>
    <property type="match status" value="1"/>
</dbReference>
<dbReference type="InterPro" id="IPR009057">
    <property type="entry name" value="Homeodomain-like_sf"/>
</dbReference>
<dbReference type="GO" id="GO:0000976">
    <property type="term" value="F:transcription cis-regulatory region binding"/>
    <property type="evidence" value="ECO:0007669"/>
    <property type="project" value="TreeGrafter"/>
</dbReference>
<proteinExistence type="predicted"/>
<keyword evidence="3" id="KW-0804">Transcription</keyword>
<evidence type="ECO:0000259" key="5">
    <source>
        <dbReference type="PROSITE" id="PS50977"/>
    </source>
</evidence>
<dbReference type="EMBL" id="JACHDB010000001">
    <property type="protein sequence ID" value="MBB5430537.1"/>
    <property type="molecule type" value="Genomic_DNA"/>
</dbReference>
<dbReference type="PRINTS" id="PR00455">
    <property type="entry name" value="HTHTETR"/>
</dbReference>
<dbReference type="RefSeq" id="WP_184388484.1">
    <property type="nucleotide sequence ID" value="NZ_BAAAJD010000023.1"/>
</dbReference>
<keyword evidence="7" id="KW-1185">Reference proteome</keyword>
<dbReference type="PROSITE" id="PS50977">
    <property type="entry name" value="HTH_TETR_2"/>
    <property type="match status" value="1"/>
</dbReference>
<accession>A0A7W8QHG7</accession>
<name>A0A7W8QHG7_9ACTN</name>
<dbReference type="Pfam" id="PF00440">
    <property type="entry name" value="TetR_N"/>
    <property type="match status" value="1"/>
</dbReference>
<evidence type="ECO:0000256" key="1">
    <source>
        <dbReference type="ARBA" id="ARBA00023015"/>
    </source>
</evidence>
<dbReference type="GO" id="GO:0003700">
    <property type="term" value="F:DNA-binding transcription factor activity"/>
    <property type="evidence" value="ECO:0007669"/>
    <property type="project" value="TreeGrafter"/>
</dbReference>
<dbReference type="InterPro" id="IPR001647">
    <property type="entry name" value="HTH_TetR"/>
</dbReference>
<dbReference type="SUPFAM" id="SSF48498">
    <property type="entry name" value="Tetracyclin repressor-like, C-terminal domain"/>
    <property type="match status" value="1"/>
</dbReference>
<dbReference type="PANTHER" id="PTHR30055">
    <property type="entry name" value="HTH-TYPE TRANSCRIPTIONAL REGULATOR RUTR"/>
    <property type="match status" value="1"/>
</dbReference>
<dbReference type="InterPro" id="IPR050109">
    <property type="entry name" value="HTH-type_TetR-like_transc_reg"/>
</dbReference>
<dbReference type="InterPro" id="IPR023772">
    <property type="entry name" value="DNA-bd_HTH_TetR-type_CS"/>
</dbReference>
<dbReference type="SUPFAM" id="SSF46689">
    <property type="entry name" value="Homeodomain-like"/>
    <property type="match status" value="1"/>
</dbReference>
<evidence type="ECO:0000256" key="4">
    <source>
        <dbReference type="PROSITE-ProRule" id="PRU00335"/>
    </source>
</evidence>
<dbReference type="PROSITE" id="PS01081">
    <property type="entry name" value="HTH_TETR_1"/>
    <property type="match status" value="1"/>
</dbReference>
<evidence type="ECO:0000313" key="6">
    <source>
        <dbReference type="EMBL" id="MBB5430537.1"/>
    </source>
</evidence>
<dbReference type="InterPro" id="IPR036271">
    <property type="entry name" value="Tet_transcr_reg_TetR-rel_C_sf"/>
</dbReference>
<evidence type="ECO:0000256" key="3">
    <source>
        <dbReference type="ARBA" id="ARBA00023163"/>
    </source>
</evidence>
<sequence>MRPENSQGGQESGAGKKKRSFIEEARRAQIIQAAIETIAEEGYANASLARIAKHAGISKGVISYHFAGKDELLHEVVVQVYTKVAEAVAPAIGAQSDAVGALRTHITAVAGYMREHRTELLALSSIFLGARGSEGEPRYGITGNEELYQGLEYIFRWGQEEGVFRDFDRRVMAVTFQAAVDAMFGYWVAYPEHDLEGHARELADLFENAARAGR</sequence>
<dbReference type="Gene3D" id="1.10.357.10">
    <property type="entry name" value="Tetracycline Repressor, domain 2"/>
    <property type="match status" value="1"/>
</dbReference>
<dbReference type="AlphaFoldDB" id="A0A7W8QHG7"/>
<reference evidence="6 7" key="1">
    <citation type="submission" date="2020-08" db="EMBL/GenBank/DDBJ databases">
        <title>Sequencing the genomes of 1000 actinobacteria strains.</title>
        <authorList>
            <person name="Klenk H.-P."/>
        </authorList>
    </citation>
    <scope>NUCLEOTIDE SEQUENCE [LARGE SCALE GENOMIC DNA]</scope>
    <source>
        <strain evidence="6 7">DSM 44551</strain>
    </source>
</reference>
<keyword evidence="1" id="KW-0805">Transcription regulation</keyword>
<comment type="caution">
    <text evidence="6">The sequence shown here is derived from an EMBL/GenBank/DDBJ whole genome shotgun (WGS) entry which is preliminary data.</text>
</comment>
<protein>
    <submittedName>
        <fullName evidence="6">AcrR family transcriptional regulator</fullName>
    </submittedName>
</protein>
<keyword evidence="2 4" id="KW-0238">DNA-binding</keyword>
<dbReference type="Proteomes" id="UP000572635">
    <property type="component" value="Unassembled WGS sequence"/>
</dbReference>
<dbReference type="Gene3D" id="1.10.10.60">
    <property type="entry name" value="Homeodomain-like"/>
    <property type="match status" value="1"/>
</dbReference>
<feature type="DNA-binding region" description="H-T-H motif" evidence="4">
    <location>
        <begin position="47"/>
        <end position="66"/>
    </location>
</feature>
<gene>
    <name evidence="6" type="ORF">HDA36_000621</name>
</gene>
<evidence type="ECO:0000313" key="7">
    <source>
        <dbReference type="Proteomes" id="UP000572635"/>
    </source>
</evidence>
<organism evidence="6 7">
    <name type="scientific">Nocardiopsis composta</name>
    <dbReference type="NCBI Taxonomy" id="157465"/>
    <lineage>
        <taxon>Bacteria</taxon>
        <taxon>Bacillati</taxon>
        <taxon>Actinomycetota</taxon>
        <taxon>Actinomycetes</taxon>
        <taxon>Streptosporangiales</taxon>
        <taxon>Nocardiopsidaceae</taxon>
        <taxon>Nocardiopsis</taxon>
    </lineage>
</organism>
<evidence type="ECO:0000256" key="2">
    <source>
        <dbReference type="ARBA" id="ARBA00023125"/>
    </source>
</evidence>
<feature type="domain" description="HTH tetR-type" evidence="5">
    <location>
        <begin position="24"/>
        <end position="84"/>
    </location>
</feature>